<evidence type="ECO:0000313" key="2">
    <source>
        <dbReference type="EMBL" id="KAF2118713.1"/>
    </source>
</evidence>
<feature type="region of interest" description="Disordered" evidence="1">
    <location>
        <begin position="672"/>
        <end position="716"/>
    </location>
</feature>
<feature type="compositionally biased region" description="Polar residues" evidence="1">
    <location>
        <begin position="152"/>
        <end position="165"/>
    </location>
</feature>
<dbReference type="PANTHER" id="PTHR48125:SF12">
    <property type="entry name" value="AT HOOK TRANSCRIPTION FACTOR FAMILY-RELATED"/>
    <property type="match status" value="1"/>
</dbReference>
<feature type="compositionally biased region" description="Polar residues" evidence="1">
    <location>
        <begin position="761"/>
        <end position="772"/>
    </location>
</feature>
<feature type="compositionally biased region" description="Basic and acidic residues" evidence="1">
    <location>
        <begin position="172"/>
        <end position="182"/>
    </location>
</feature>
<feature type="compositionally biased region" description="Basic residues" evidence="1">
    <location>
        <begin position="246"/>
        <end position="256"/>
    </location>
</feature>
<dbReference type="OrthoDB" id="4188028at2759"/>
<feature type="compositionally biased region" description="Pro residues" evidence="1">
    <location>
        <begin position="850"/>
        <end position="861"/>
    </location>
</feature>
<feature type="region of interest" description="Disordered" evidence="1">
    <location>
        <begin position="525"/>
        <end position="586"/>
    </location>
</feature>
<keyword evidence="3" id="KW-1185">Reference proteome</keyword>
<feature type="compositionally biased region" description="Polar residues" evidence="1">
    <location>
        <begin position="687"/>
        <end position="699"/>
    </location>
</feature>
<dbReference type="AlphaFoldDB" id="A0A6A5ZIN5"/>
<dbReference type="PANTHER" id="PTHR48125">
    <property type="entry name" value="LP07818P1"/>
    <property type="match status" value="1"/>
</dbReference>
<feature type="region of interest" description="Disordered" evidence="1">
    <location>
        <begin position="737"/>
        <end position="1084"/>
    </location>
</feature>
<sequence length="1084" mass="119107">MPPKRKHKATKASAAPAQPSPRQSGSSRIRRRSSVSQGARTSRLQPSEPLHMTTRRASKAVSNNTSPAAPSLADADSRRNSLNSIANIDDHSDLEDERPAKRRRSRTSAVSGSPDDSMGSFVSQIPVTEAQSAKTAKPNARVAQTRKRRASGDSSESSKTLSAAQNGVPARSESDDVPEKQQPRRKKRKTAATAAATPPPEVAEPPPELTYDSTPAGSPDQPPELDLGDDVQNVLPSTADGAPAKAAKRLPGRRRQPHPDITVETELRRQLHLKMGYRSTTKALKNLLDELSNRTINNLENDPNYHKRFPAYQHVMNQLDERRQQRIDSVNADRRLHLEQLERLRVAQEHIEHEQYINRFKDLQNDALLQCFYRMKQMQREMKRVNGEATDDEENIVEPTHMEFPALNDDDRLGSKYASRSRAYVETERLLEEDEHRDKFSHVLKSFIDRDDDFETGSVQEVPDGFATFTGPDRTEGVAHRGLMSLLDASTAVEQESFLPKESPVVRSEQADALFLLASISADQPPATSEQQKQPYYAAPSQTATPVHQTELQRQVSPFPLTTNSSDAVAADTAKESSLRPAVELTPKQNVNGLLIEHPTEMPKQVTPARTSHRISDILNNDQDSVPAPAEARTRTHERTPSMTPSRRQSISQQPTPSRADPLRLESIMHNQDQPLIHKRSVPEETVPSTVKSPTQSTPYWPDRSSTADEPKKNPLVRIREMIERANAEKVEHQRLAAEAVPERPSQQQQGHRQESQGSHRSSYTQSPSMSRSYLPGPSPRLSSNLAPGPSPNITPALLQGQSPNMPYAQSYAPSPNMPPAHSYAPSPNMAPAQSYTPSPNMAQAQSHGPPAPPAPPAPQEPPRRESLNPPRNQPAATPTAPAKPTNFRFAHYDPAPVNRPYPPPPPGWKPPNASAPPSVPTPAPPPQHYPNPYNGPPPPPGYGYPSYPPQPPQGYTVVAHQPGFVPPPGSFQAPPPPPLKVQQYGGTPILPASMAPGAPAPASQGPSTFAQGYVGVPVNEHGQPVYDMPSPPRRNRPPTPQPRPRRQYRSYHAPGTQFRTYQGPDVKRKPNGNGSEKGGMDGA</sequence>
<evidence type="ECO:0000313" key="3">
    <source>
        <dbReference type="Proteomes" id="UP000799770"/>
    </source>
</evidence>
<feature type="compositionally biased region" description="Low complexity" evidence="1">
    <location>
        <begin position="869"/>
        <end position="887"/>
    </location>
</feature>
<feature type="region of interest" description="Disordered" evidence="1">
    <location>
        <begin position="1"/>
        <end position="257"/>
    </location>
</feature>
<evidence type="ECO:0008006" key="4">
    <source>
        <dbReference type="Google" id="ProtNLM"/>
    </source>
</evidence>
<organism evidence="2 3">
    <name type="scientific">Lophiotrema nucula</name>
    <dbReference type="NCBI Taxonomy" id="690887"/>
    <lineage>
        <taxon>Eukaryota</taxon>
        <taxon>Fungi</taxon>
        <taxon>Dikarya</taxon>
        <taxon>Ascomycota</taxon>
        <taxon>Pezizomycotina</taxon>
        <taxon>Dothideomycetes</taxon>
        <taxon>Pleosporomycetidae</taxon>
        <taxon>Pleosporales</taxon>
        <taxon>Lophiotremataceae</taxon>
        <taxon>Lophiotrema</taxon>
    </lineage>
</organism>
<feature type="compositionally biased region" description="Polar residues" evidence="1">
    <location>
        <begin position="120"/>
        <end position="134"/>
    </location>
</feature>
<feature type="compositionally biased region" description="Low complexity" evidence="1">
    <location>
        <begin position="12"/>
        <end position="27"/>
    </location>
</feature>
<feature type="compositionally biased region" description="Polar residues" evidence="1">
    <location>
        <begin position="526"/>
        <end position="567"/>
    </location>
</feature>
<feature type="region of interest" description="Disordered" evidence="1">
    <location>
        <begin position="618"/>
        <end position="660"/>
    </location>
</feature>
<accession>A0A6A5ZIN5</accession>
<feature type="compositionally biased region" description="Polar residues" evidence="1">
    <location>
        <begin position="641"/>
        <end position="657"/>
    </location>
</feature>
<feature type="compositionally biased region" description="Pro residues" evidence="1">
    <location>
        <begin position="898"/>
        <end position="953"/>
    </location>
</feature>
<feature type="compositionally biased region" description="Polar residues" evidence="1">
    <location>
        <begin position="832"/>
        <end position="847"/>
    </location>
</feature>
<feature type="compositionally biased region" description="Pro residues" evidence="1">
    <location>
        <begin position="1030"/>
        <end position="1043"/>
    </location>
</feature>
<name>A0A6A5ZIN5_9PLEO</name>
<feature type="compositionally biased region" description="Pro residues" evidence="1">
    <location>
        <begin position="197"/>
        <end position="208"/>
    </location>
</feature>
<feature type="compositionally biased region" description="Pro residues" evidence="1">
    <location>
        <begin position="965"/>
        <end position="980"/>
    </location>
</feature>
<dbReference type="EMBL" id="ML977316">
    <property type="protein sequence ID" value="KAF2118713.1"/>
    <property type="molecule type" value="Genomic_DNA"/>
</dbReference>
<reference evidence="2" key="1">
    <citation type="journal article" date="2020" name="Stud. Mycol.">
        <title>101 Dothideomycetes genomes: a test case for predicting lifestyles and emergence of pathogens.</title>
        <authorList>
            <person name="Haridas S."/>
            <person name="Albert R."/>
            <person name="Binder M."/>
            <person name="Bloem J."/>
            <person name="Labutti K."/>
            <person name="Salamov A."/>
            <person name="Andreopoulos B."/>
            <person name="Baker S."/>
            <person name="Barry K."/>
            <person name="Bills G."/>
            <person name="Bluhm B."/>
            <person name="Cannon C."/>
            <person name="Castanera R."/>
            <person name="Culley D."/>
            <person name="Daum C."/>
            <person name="Ezra D."/>
            <person name="Gonzalez J."/>
            <person name="Henrissat B."/>
            <person name="Kuo A."/>
            <person name="Liang C."/>
            <person name="Lipzen A."/>
            <person name="Lutzoni F."/>
            <person name="Magnuson J."/>
            <person name="Mondo S."/>
            <person name="Nolan M."/>
            <person name="Ohm R."/>
            <person name="Pangilinan J."/>
            <person name="Park H.-J."/>
            <person name="Ramirez L."/>
            <person name="Alfaro M."/>
            <person name="Sun H."/>
            <person name="Tritt A."/>
            <person name="Yoshinaga Y."/>
            <person name="Zwiers L.-H."/>
            <person name="Turgeon B."/>
            <person name="Goodwin S."/>
            <person name="Spatafora J."/>
            <person name="Crous P."/>
            <person name="Grigoriev I."/>
        </authorList>
    </citation>
    <scope>NUCLEOTIDE SEQUENCE</scope>
    <source>
        <strain evidence="2">CBS 627.86</strain>
    </source>
</reference>
<proteinExistence type="predicted"/>
<gene>
    <name evidence="2" type="ORF">BDV96DRAFT_610686</name>
</gene>
<feature type="compositionally biased region" description="Basic and acidic residues" evidence="1">
    <location>
        <begin position="706"/>
        <end position="716"/>
    </location>
</feature>
<feature type="compositionally biased region" description="Basic residues" evidence="1">
    <location>
        <begin position="1"/>
        <end position="10"/>
    </location>
</feature>
<protein>
    <recommendedName>
        <fullName evidence="4">Sds3-like-domain-containing protein</fullName>
    </recommendedName>
</protein>
<dbReference type="Proteomes" id="UP000799770">
    <property type="component" value="Unassembled WGS sequence"/>
</dbReference>
<feature type="compositionally biased region" description="Low complexity" evidence="1">
    <location>
        <begin position="992"/>
        <end position="1008"/>
    </location>
</feature>
<feature type="compositionally biased region" description="Low complexity" evidence="1">
    <location>
        <begin position="743"/>
        <end position="760"/>
    </location>
</feature>
<evidence type="ECO:0000256" key="1">
    <source>
        <dbReference type="SAM" id="MobiDB-lite"/>
    </source>
</evidence>